<feature type="domain" description="Reverse transcriptase Ty1/copia-type" evidence="1">
    <location>
        <begin position="1"/>
        <end position="56"/>
    </location>
</feature>
<reference evidence="2" key="1">
    <citation type="journal article" date="2012" name="Nature">
        <title>The tomato genome sequence provides insights into fleshy fruit evolution.</title>
        <authorList>
            <consortium name="Tomato Genome Consortium"/>
        </authorList>
    </citation>
    <scope>NUCLEOTIDE SEQUENCE [LARGE SCALE GENOMIC DNA]</scope>
    <source>
        <strain evidence="2">cv. Heinz 1706</strain>
    </source>
</reference>
<evidence type="ECO:0000313" key="3">
    <source>
        <dbReference type="Proteomes" id="UP000004994"/>
    </source>
</evidence>
<dbReference type="Proteomes" id="UP000004994">
    <property type="component" value="Chromosome 12"/>
</dbReference>
<evidence type="ECO:0000259" key="1">
    <source>
        <dbReference type="Pfam" id="PF07727"/>
    </source>
</evidence>
<sequence>MTTEFDMSDLGLMHYSLGIEVKQSSIEIFTSQKKYIQETLQSFGMQSCNSVTTPTELELKLEKNLIGKKIDNTFFKQLVGCLMYLTVTRPNIMYFVSLVGSSNQRMGFSSMTSWLEDFGFMESSIVPRRERQVRAKWTVSMASPILE</sequence>
<evidence type="ECO:0000313" key="2">
    <source>
        <dbReference type="EnsemblPlants" id="Solyc12g055685.1.1"/>
    </source>
</evidence>
<dbReference type="STRING" id="4081.A0A3Q7JBF4"/>
<dbReference type="EnsemblPlants" id="Solyc12g055685.1.1">
    <property type="protein sequence ID" value="Solyc12g055685.1.1"/>
    <property type="gene ID" value="Solyc12g055685.1"/>
</dbReference>
<name>A0A3Q7JBF4_SOLLC</name>
<accession>A0A3Q7JBF4</accession>
<dbReference type="InterPro" id="IPR013103">
    <property type="entry name" value="RVT_2"/>
</dbReference>
<dbReference type="InParanoid" id="A0A3Q7JBF4"/>
<keyword evidence="3" id="KW-1185">Reference proteome</keyword>
<organism evidence="2">
    <name type="scientific">Solanum lycopersicum</name>
    <name type="common">Tomato</name>
    <name type="synonym">Lycopersicon esculentum</name>
    <dbReference type="NCBI Taxonomy" id="4081"/>
    <lineage>
        <taxon>Eukaryota</taxon>
        <taxon>Viridiplantae</taxon>
        <taxon>Streptophyta</taxon>
        <taxon>Embryophyta</taxon>
        <taxon>Tracheophyta</taxon>
        <taxon>Spermatophyta</taxon>
        <taxon>Magnoliopsida</taxon>
        <taxon>eudicotyledons</taxon>
        <taxon>Gunneridae</taxon>
        <taxon>Pentapetalae</taxon>
        <taxon>asterids</taxon>
        <taxon>lamiids</taxon>
        <taxon>Solanales</taxon>
        <taxon>Solanaceae</taxon>
        <taxon>Solanoideae</taxon>
        <taxon>Solaneae</taxon>
        <taxon>Solanum</taxon>
        <taxon>Solanum subgen. Lycopersicon</taxon>
    </lineage>
</organism>
<reference evidence="2" key="2">
    <citation type="submission" date="2019-01" db="UniProtKB">
        <authorList>
            <consortium name="EnsemblPlants"/>
        </authorList>
    </citation>
    <scope>IDENTIFICATION</scope>
    <source>
        <strain evidence="2">cv. Heinz 1706</strain>
    </source>
</reference>
<dbReference type="AlphaFoldDB" id="A0A3Q7JBF4"/>
<proteinExistence type="predicted"/>
<dbReference type="Gramene" id="Solyc12g055685.1.1">
    <property type="protein sequence ID" value="Solyc12g055685.1.1"/>
    <property type="gene ID" value="Solyc12g055685.1"/>
</dbReference>
<dbReference type="Pfam" id="PF07727">
    <property type="entry name" value="RVT_2"/>
    <property type="match status" value="1"/>
</dbReference>
<protein>
    <recommendedName>
        <fullName evidence="1">Reverse transcriptase Ty1/copia-type domain-containing protein</fullName>
    </recommendedName>
</protein>